<protein>
    <submittedName>
        <fullName evidence="2">Transposase</fullName>
    </submittedName>
</protein>
<dbReference type="Gene3D" id="1.10.10.10">
    <property type="entry name" value="Winged helix-like DNA-binding domain superfamily/Winged helix DNA-binding domain"/>
    <property type="match status" value="1"/>
</dbReference>
<dbReference type="SUPFAM" id="SSF46689">
    <property type="entry name" value="Homeodomain-like"/>
    <property type="match status" value="1"/>
</dbReference>
<dbReference type="InterPro" id="IPR009057">
    <property type="entry name" value="Homeodomain-like_sf"/>
</dbReference>
<organism evidence="2 3">
    <name type="scientific">Faecalibacter rhinopitheci</name>
    <dbReference type="NCBI Taxonomy" id="2779678"/>
    <lineage>
        <taxon>Bacteria</taxon>
        <taxon>Pseudomonadati</taxon>
        <taxon>Bacteroidota</taxon>
        <taxon>Flavobacteriia</taxon>
        <taxon>Flavobacteriales</taxon>
        <taxon>Weeksellaceae</taxon>
        <taxon>Faecalibacter</taxon>
    </lineage>
</organism>
<reference evidence="2" key="1">
    <citation type="submission" date="2020-10" db="EMBL/GenBank/DDBJ databases">
        <authorList>
            <person name="Lu T."/>
            <person name="Wang Q."/>
            <person name="Han X."/>
        </authorList>
    </citation>
    <scope>NUCLEOTIDE SEQUENCE</scope>
    <source>
        <strain evidence="2">WQ 117</strain>
    </source>
</reference>
<evidence type="ECO:0000313" key="3">
    <source>
        <dbReference type="Proteomes" id="UP000608754"/>
    </source>
</evidence>
<comment type="caution">
    <text evidence="2">The sequence shown here is derived from an EMBL/GenBank/DDBJ whole genome shotgun (WGS) entry which is preliminary data.</text>
</comment>
<dbReference type="InterPro" id="IPR036388">
    <property type="entry name" value="WH-like_DNA-bd_sf"/>
</dbReference>
<evidence type="ECO:0000259" key="1">
    <source>
        <dbReference type="Pfam" id="PF13518"/>
    </source>
</evidence>
<feature type="domain" description="Insertion element IS150 protein InsJ-like helix-turn-helix" evidence="1">
    <location>
        <begin position="22"/>
        <end position="59"/>
    </location>
</feature>
<dbReference type="Pfam" id="PF13518">
    <property type="entry name" value="HTH_28"/>
    <property type="match status" value="1"/>
</dbReference>
<dbReference type="AlphaFoldDB" id="A0A8J7FZC1"/>
<name>A0A8J7FZC1_9FLAO</name>
<gene>
    <name evidence="2" type="ORF">IM532_13335</name>
</gene>
<accession>A0A8J7FZC1</accession>
<proteinExistence type="predicted"/>
<dbReference type="Proteomes" id="UP000608754">
    <property type="component" value="Unassembled WGS sequence"/>
</dbReference>
<dbReference type="EMBL" id="JADGIK010000021">
    <property type="protein sequence ID" value="MBF0598413.1"/>
    <property type="molecule type" value="Genomic_DNA"/>
</dbReference>
<keyword evidence="3" id="KW-1185">Reference proteome</keyword>
<evidence type="ECO:0000313" key="2">
    <source>
        <dbReference type="EMBL" id="MBF0598413.1"/>
    </source>
</evidence>
<dbReference type="RefSeq" id="WP_194183997.1">
    <property type="nucleotide sequence ID" value="NZ_JADGIK010000021.1"/>
</dbReference>
<dbReference type="InterPro" id="IPR055247">
    <property type="entry name" value="InsJ-like_HTH"/>
</dbReference>
<sequence>MDSKEKQPCQKKQYQKISFELKLQIVDQVTNGQISVNFASKKYNVSRSAIDYWIRKFANFKQKTTSMNKDQEIKKLKERIEALEFIKDFQQDMIADFELITGKELAKKFLPKDIANEIEKKKKQILKDNG</sequence>